<dbReference type="PANTHER" id="PTHR31123:SF1">
    <property type="entry name" value="ACCUMULATION OF DYADS PROTEIN 2-RELATED"/>
    <property type="match status" value="1"/>
</dbReference>
<evidence type="ECO:0000256" key="1">
    <source>
        <dbReference type="ARBA" id="ARBA00004141"/>
    </source>
</evidence>
<feature type="transmembrane region" description="Helical" evidence="6">
    <location>
        <begin position="154"/>
        <end position="180"/>
    </location>
</feature>
<dbReference type="GO" id="GO:0015123">
    <property type="term" value="F:acetate transmembrane transporter activity"/>
    <property type="evidence" value="ECO:0007669"/>
    <property type="project" value="TreeGrafter"/>
</dbReference>
<dbReference type="InterPro" id="IPR051633">
    <property type="entry name" value="AceTr"/>
</dbReference>
<keyword evidence="5 6" id="KW-0472">Membrane</keyword>
<evidence type="ECO:0000256" key="2">
    <source>
        <dbReference type="ARBA" id="ARBA00005587"/>
    </source>
</evidence>
<dbReference type="Pfam" id="PF01184">
    <property type="entry name" value="Gpr1_Fun34_YaaH"/>
    <property type="match status" value="1"/>
</dbReference>
<comment type="subcellular location">
    <subcellularLocation>
        <location evidence="1">Membrane</location>
        <topology evidence="1">Multi-pass membrane protein</topology>
    </subcellularLocation>
</comment>
<protein>
    <submittedName>
        <fullName evidence="7">20703_t:CDS:1</fullName>
    </submittedName>
</protein>
<evidence type="ECO:0000313" key="8">
    <source>
        <dbReference type="Proteomes" id="UP000789405"/>
    </source>
</evidence>
<keyword evidence="4 6" id="KW-1133">Transmembrane helix</keyword>
<name>A0A9N9A2B3_9GLOM</name>
<dbReference type="Proteomes" id="UP000789405">
    <property type="component" value="Unassembled WGS sequence"/>
</dbReference>
<evidence type="ECO:0000256" key="4">
    <source>
        <dbReference type="ARBA" id="ARBA00022989"/>
    </source>
</evidence>
<dbReference type="AlphaFoldDB" id="A0A9N9A2B3"/>
<dbReference type="EMBL" id="CAJVPY010001318">
    <property type="protein sequence ID" value="CAG8516591.1"/>
    <property type="molecule type" value="Genomic_DNA"/>
</dbReference>
<evidence type="ECO:0000256" key="3">
    <source>
        <dbReference type="ARBA" id="ARBA00022692"/>
    </source>
</evidence>
<feature type="transmembrane region" description="Helical" evidence="6">
    <location>
        <begin position="192"/>
        <end position="217"/>
    </location>
</feature>
<keyword evidence="8" id="KW-1185">Reference proteome</keyword>
<dbReference type="OrthoDB" id="3648309at2759"/>
<dbReference type="PANTHER" id="PTHR31123">
    <property type="entry name" value="ACCUMULATION OF DYADS PROTEIN 2-RELATED"/>
    <property type="match status" value="1"/>
</dbReference>
<dbReference type="NCBIfam" id="NF038013">
    <property type="entry name" value="AceTr_1"/>
    <property type="match status" value="1"/>
</dbReference>
<dbReference type="InterPro" id="IPR000791">
    <property type="entry name" value="Gpr1/Fun34/SatP-like"/>
</dbReference>
<proteinExistence type="inferred from homology"/>
<reference evidence="7" key="1">
    <citation type="submission" date="2021-06" db="EMBL/GenBank/DDBJ databases">
        <authorList>
            <person name="Kallberg Y."/>
            <person name="Tangrot J."/>
            <person name="Rosling A."/>
        </authorList>
    </citation>
    <scope>NUCLEOTIDE SEQUENCE</scope>
    <source>
        <strain evidence="7">MA453B</strain>
    </source>
</reference>
<organism evidence="7 8">
    <name type="scientific">Dentiscutata erythropus</name>
    <dbReference type="NCBI Taxonomy" id="1348616"/>
    <lineage>
        <taxon>Eukaryota</taxon>
        <taxon>Fungi</taxon>
        <taxon>Fungi incertae sedis</taxon>
        <taxon>Mucoromycota</taxon>
        <taxon>Glomeromycotina</taxon>
        <taxon>Glomeromycetes</taxon>
        <taxon>Diversisporales</taxon>
        <taxon>Gigasporaceae</taxon>
        <taxon>Dentiscutata</taxon>
    </lineage>
</organism>
<evidence type="ECO:0000313" key="7">
    <source>
        <dbReference type="EMBL" id="CAG8516591.1"/>
    </source>
</evidence>
<accession>A0A9N9A2B3</accession>
<evidence type="ECO:0000256" key="5">
    <source>
        <dbReference type="ARBA" id="ARBA00023136"/>
    </source>
</evidence>
<gene>
    <name evidence="7" type="ORF">DERYTH_LOCUS3655</name>
</gene>
<sequence length="235" mass="25138">MPESQLYIHDLKDFSRHDRDRVARRSTAVKSAPKIGNPTPLGLSAFAMSTFVASFYSLGIFGVSVPNVLIGVAFFTGGVVQFASGMWEFKVGNTFGGTGFSAFGGFWASLGAIYMPAFGIQQAYGFIPVPTNAVLDSIGLCKTNCNYTESSVTFIFTLACLRTNAGVLGAFVSLTVAFLADTIYHLTPTNTIFLKVGGVFELITSAIVFYCLAAVLLTPDLSPVSLPLYDLSKKD</sequence>
<evidence type="ECO:0000256" key="6">
    <source>
        <dbReference type="SAM" id="Phobius"/>
    </source>
</evidence>
<comment type="similarity">
    <text evidence="2">Belongs to the acetate uptake transporter (AceTr) (TC 2.A.96) family.</text>
</comment>
<comment type="caution">
    <text evidence="7">The sequence shown here is derived from an EMBL/GenBank/DDBJ whole genome shotgun (WGS) entry which is preliminary data.</text>
</comment>
<keyword evidence="3 6" id="KW-0812">Transmembrane</keyword>
<feature type="transmembrane region" description="Helical" evidence="6">
    <location>
        <begin position="99"/>
        <end position="120"/>
    </location>
</feature>
<dbReference type="GO" id="GO:0005886">
    <property type="term" value="C:plasma membrane"/>
    <property type="evidence" value="ECO:0007669"/>
    <property type="project" value="TreeGrafter"/>
</dbReference>
<feature type="transmembrane region" description="Helical" evidence="6">
    <location>
        <begin position="68"/>
        <end position="87"/>
    </location>
</feature>